<dbReference type="Pfam" id="PF00392">
    <property type="entry name" value="GntR"/>
    <property type="match status" value="1"/>
</dbReference>
<keyword evidence="2" id="KW-0663">Pyridoxal phosphate</keyword>
<dbReference type="InterPro" id="IPR036390">
    <property type="entry name" value="WH_DNA-bd_sf"/>
</dbReference>
<evidence type="ECO:0000256" key="4">
    <source>
        <dbReference type="ARBA" id="ARBA00023125"/>
    </source>
</evidence>
<dbReference type="PANTHER" id="PTHR46577:SF1">
    <property type="entry name" value="HTH-TYPE TRANSCRIPTIONAL REGULATORY PROTEIN GABR"/>
    <property type="match status" value="1"/>
</dbReference>
<dbReference type="GO" id="GO:0030170">
    <property type="term" value="F:pyridoxal phosphate binding"/>
    <property type="evidence" value="ECO:0007669"/>
    <property type="project" value="InterPro"/>
</dbReference>
<dbReference type="Proteomes" id="UP000669179">
    <property type="component" value="Unassembled WGS sequence"/>
</dbReference>
<dbReference type="InterPro" id="IPR000524">
    <property type="entry name" value="Tscrpt_reg_HTH_GntR"/>
</dbReference>
<dbReference type="InterPro" id="IPR015421">
    <property type="entry name" value="PyrdxlP-dep_Trfase_major"/>
</dbReference>
<evidence type="ECO:0000313" key="7">
    <source>
        <dbReference type="EMBL" id="MBO2449564.1"/>
    </source>
</evidence>
<keyword evidence="5" id="KW-0804">Transcription</keyword>
<dbReference type="GO" id="GO:0008483">
    <property type="term" value="F:transaminase activity"/>
    <property type="evidence" value="ECO:0007669"/>
    <property type="project" value="UniProtKB-KW"/>
</dbReference>
<dbReference type="InterPro" id="IPR015424">
    <property type="entry name" value="PyrdxlP-dep_Trfase"/>
</dbReference>
<dbReference type="GO" id="GO:0003677">
    <property type="term" value="F:DNA binding"/>
    <property type="evidence" value="ECO:0007669"/>
    <property type="project" value="UniProtKB-KW"/>
</dbReference>
<dbReference type="SUPFAM" id="SSF46785">
    <property type="entry name" value="Winged helix' DNA-binding domain"/>
    <property type="match status" value="1"/>
</dbReference>
<dbReference type="EMBL" id="JAGEOJ010000008">
    <property type="protein sequence ID" value="MBO2449564.1"/>
    <property type="molecule type" value="Genomic_DNA"/>
</dbReference>
<name>A0A939PGY7_9ACTN</name>
<keyword evidence="3" id="KW-0805">Transcription regulation</keyword>
<proteinExistence type="inferred from homology"/>
<dbReference type="Gene3D" id="1.10.10.10">
    <property type="entry name" value="Winged helix-like DNA-binding domain superfamily/Winged helix DNA-binding domain"/>
    <property type="match status" value="1"/>
</dbReference>
<dbReference type="RefSeq" id="WP_208257445.1">
    <property type="nucleotide sequence ID" value="NZ_JAGEOJ010000008.1"/>
</dbReference>
<evidence type="ECO:0000256" key="1">
    <source>
        <dbReference type="ARBA" id="ARBA00005384"/>
    </source>
</evidence>
<dbReference type="InterPro" id="IPR036388">
    <property type="entry name" value="WH-like_DNA-bd_sf"/>
</dbReference>
<dbReference type="PANTHER" id="PTHR46577">
    <property type="entry name" value="HTH-TYPE TRANSCRIPTIONAL REGULATORY PROTEIN GABR"/>
    <property type="match status" value="1"/>
</dbReference>
<evidence type="ECO:0000259" key="6">
    <source>
        <dbReference type="PROSITE" id="PS50949"/>
    </source>
</evidence>
<comment type="similarity">
    <text evidence="1">In the C-terminal section; belongs to the class-I pyridoxal-phosphate-dependent aminotransferase family.</text>
</comment>
<evidence type="ECO:0000256" key="3">
    <source>
        <dbReference type="ARBA" id="ARBA00023015"/>
    </source>
</evidence>
<dbReference type="CDD" id="cd07377">
    <property type="entry name" value="WHTH_GntR"/>
    <property type="match status" value="1"/>
</dbReference>
<dbReference type="InterPro" id="IPR004839">
    <property type="entry name" value="Aminotransferase_I/II_large"/>
</dbReference>
<dbReference type="SUPFAM" id="SSF53383">
    <property type="entry name" value="PLP-dependent transferases"/>
    <property type="match status" value="1"/>
</dbReference>
<keyword evidence="8" id="KW-1185">Reference proteome</keyword>
<dbReference type="PROSITE" id="PS50949">
    <property type="entry name" value="HTH_GNTR"/>
    <property type="match status" value="1"/>
</dbReference>
<dbReference type="Gene3D" id="3.40.640.10">
    <property type="entry name" value="Type I PLP-dependent aspartate aminotransferase-like (Major domain)"/>
    <property type="match status" value="1"/>
</dbReference>
<gene>
    <name evidence="7" type="ORF">J4573_20855</name>
</gene>
<protein>
    <submittedName>
        <fullName evidence="7">PLP-dependent aminotransferase family protein</fullName>
    </submittedName>
</protein>
<sequence length="461" mass="49548">MAEEWSSLDLHLPLDRGQGLRSGLEHALREAVRAGRLAPGTKLPSSRALARELGVARGTVTQAYEQLTAEGFLSSTPRSGIAVAEQPGAPVADVLQPFGPAIPPPKGMDLRPGLPDLSLFPRTEWLAATRHVLQAMPNDDFGYGDPTGHPELREALADYLGRARGVVTTANHVIVTAGYTHALRILCHALGPSHIAFEDPSLPEHHALVEGFGLTVSPIPVDDDGLMVEGLTTEAAAIVTPAHQYPLGVTLSPARRNGLLAWARRTGAVLVEDDYDGEFRYDRQPVGALQGLAPDDVVYAGTISKTIAPGLRIAWLVVPTSLVPRLRAVMRWDDAYVGIVDQLALAQLIRSGGLDRHLRRCRARYRRRRDRLGQAVAEQLPNAHLSGIAAGLHAVLQLPGDIDEQALITRIISHGVDVAGLSGFYRRPAHASCGIVIGYATPPEHTFTNALNALMSALRET</sequence>
<keyword evidence="7" id="KW-0032">Aminotransferase</keyword>
<organism evidence="7 8">
    <name type="scientific">Actinomadura barringtoniae</name>
    <dbReference type="NCBI Taxonomy" id="1427535"/>
    <lineage>
        <taxon>Bacteria</taxon>
        <taxon>Bacillati</taxon>
        <taxon>Actinomycetota</taxon>
        <taxon>Actinomycetes</taxon>
        <taxon>Streptosporangiales</taxon>
        <taxon>Thermomonosporaceae</taxon>
        <taxon>Actinomadura</taxon>
    </lineage>
</organism>
<keyword evidence="4" id="KW-0238">DNA-binding</keyword>
<evidence type="ECO:0000313" key="8">
    <source>
        <dbReference type="Proteomes" id="UP000669179"/>
    </source>
</evidence>
<keyword evidence="7" id="KW-0808">Transferase</keyword>
<dbReference type="AlphaFoldDB" id="A0A939PGY7"/>
<dbReference type="PRINTS" id="PR00035">
    <property type="entry name" value="HTHGNTR"/>
</dbReference>
<accession>A0A939PGY7</accession>
<dbReference type="Pfam" id="PF00155">
    <property type="entry name" value="Aminotran_1_2"/>
    <property type="match status" value="1"/>
</dbReference>
<dbReference type="CDD" id="cd00609">
    <property type="entry name" value="AAT_like"/>
    <property type="match status" value="1"/>
</dbReference>
<feature type="domain" description="HTH gntR-type" evidence="6">
    <location>
        <begin position="18"/>
        <end position="86"/>
    </location>
</feature>
<evidence type="ECO:0000256" key="5">
    <source>
        <dbReference type="ARBA" id="ARBA00023163"/>
    </source>
</evidence>
<evidence type="ECO:0000256" key="2">
    <source>
        <dbReference type="ARBA" id="ARBA00022898"/>
    </source>
</evidence>
<dbReference type="GO" id="GO:0003700">
    <property type="term" value="F:DNA-binding transcription factor activity"/>
    <property type="evidence" value="ECO:0007669"/>
    <property type="project" value="InterPro"/>
</dbReference>
<dbReference type="InterPro" id="IPR051446">
    <property type="entry name" value="HTH_trans_reg/aminotransferase"/>
</dbReference>
<comment type="caution">
    <text evidence="7">The sequence shown here is derived from an EMBL/GenBank/DDBJ whole genome shotgun (WGS) entry which is preliminary data.</text>
</comment>
<dbReference type="SMART" id="SM00345">
    <property type="entry name" value="HTH_GNTR"/>
    <property type="match status" value="1"/>
</dbReference>
<reference evidence="7" key="1">
    <citation type="submission" date="2021-03" db="EMBL/GenBank/DDBJ databases">
        <authorList>
            <person name="Kanchanasin P."/>
            <person name="Saeng-In P."/>
            <person name="Phongsopitanun W."/>
            <person name="Yuki M."/>
            <person name="Kudo T."/>
            <person name="Ohkuma M."/>
            <person name="Tanasupawat S."/>
        </authorList>
    </citation>
    <scope>NUCLEOTIDE SEQUENCE</scope>
    <source>
        <strain evidence="7">GKU 128</strain>
    </source>
</reference>